<gene>
    <name evidence="1" type="ORF">ABE541_21540</name>
</gene>
<keyword evidence="2" id="KW-1185">Reference proteome</keyword>
<proteinExistence type="predicted"/>
<dbReference type="InterPro" id="IPR010994">
    <property type="entry name" value="RuvA_2-like"/>
</dbReference>
<evidence type="ECO:0000313" key="2">
    <source>
        <dbReference type="Proteomes" id="UP001409291"/>
    </source>
</evidence>
<protein>
    <recommendedName>
        <fullName evidence="3">Helix-hairpin-helix domain-containing protein</fullName>
    </recommendedName>
</protein>
<name>A0ABV0BYK1_9SPHI</name>
<dbReference type="Proteomes" id="UP001409291">
    <property type="component" value="Unassembled WGS sequence"/>
</dbReference>
<evidence type="ECO:0000313" key="1">
    <source>
        <dbReference type="EMBL" id="MEN5379865.1"/>
    </source>
</evidence>
<sequence>MILIFLSDKSLRLKLYLLIGILLGSAIATYSQEYNELTFDQLFEQLLEELEEDVDASEISERWSYYLKNPIDLNKTDGGELHDLLFLSVIQIESLLAHRKESGDFISKQELQSIIGFDLRTVQYLLPFVTVSGDMHYRDFTVKNFLKSKQEVMLRYGRLLHRAKGYLITDTARSRYLGDPNRYTVRYRLNYNDKIRLAINMDKDAGELFFKDKQRYGFDFYAASLAIRDLGKVKQLVIGDFALQIGQGLTMWNGLSFGKGSMIESSARQGIGLRQYTSLNEANFLRGVAGALSLGKFEFTPYISYRKIDGSMEKVNDDWVISTLSTSGLHRTPTEQRYRNAIGQLVYGGNLLYSKNRFKIGGNFVATHLEGVKLLGKALENKYDFEGNLLRNASLYYNYTYRNSYFFGEIATSFDEGYAWLTGIMTSITPKFSTVLLYRDYQKNYHSFFAQSMGENSSTKNEKGLYTGLVFHPSRKIQWTAYLDVFKFPWLRYRVLAPSSGYDIMSQFSYIWYKKGQISVRFRYRVKEENTSASKNEKVFLAKVNKYQLRFEYKYKLSNIWSIRSRLEGVQYLKESEQKEYGWMAYQDLFFNPTSSKIATNMRLAYFHTDSYNTRIYAFENDVLYASSFPLYYQKGWRMYNNIRYRIHRNIDLWTKISAFYYPELEKIGSGLDEIQGNIKSEVKVQLRLQF</sequence>
<dbReference type="EMBL" id="JBDJNQ010000012">
    <property type="protein sequence ID" value="MEN5379865.1"/>
    <property type="molecule type" value="Genomic_DNA"/>
</dbReference>
<dbReference type="SUPFAM" id="SSF47781">
    <property type="entry name" value="RuvA domain 2-like"/>
    <property type="match status" value="1"/>
</dbReference>
<dbReference type="RefSeq" id="WP_346582725.1">
    <property type="nucleotide sequence ID" value="NZ_JBDJLH010000009.1"/>
</dbReference>
<reference evidence="1 2" key="1">
    <citation type="submission" date="2024-04" db="EMBL/GenBank/DDBJ databases">
        <title>WGS of bacteria from Torrens River.</title>
        <authorList>
            <person name="Wyrsch E.R."/>
            <person name="Drigo B."/>
        </authorList>
    </citation>
    <scope>NUCLEOTIDE SEQUENCE [LARGE SCALE GENOMIC DNA]</scope>
    <source>
        <strain evidence="1 2">TWI391</strain>
    </source>
</reference>
<comment type="caution">
    <text evidence="1">The sequence shown here is derived from an EMBL/GenBank/DDBJ whole genome shotgun (WGS) entry which is preliminary data.</text>
</comment>
<organism evidence="1 2">
    <name type="scientific">Sphingobacterium kitahiroshimense</name>
    <dbReference type="NCBI Taxonomy" id="470446"/>
    <lineage>
        <taxon>Bacteria</taxon>
        <taxon>Pseudomonadati</taxon>
        <taxon>Bacteroidota</taxon>
        <taxon>Sphingobacteriia</taxon>
        <taxon>Sphingobacteriales</taxon>
        <taxon>Sphingobacteriaceae</taxon>
        <taxon>Sphingobacterium</taxon>
    </lineage>
</organism>
<accession>A0ABV0BYK1</accession>
<evidence type="ECO:0008006" key="3">
    <source>
        <dbReference type="Google" id="ProtNLM"/>
    </source>
</evidence>